<dbReference type="InterPro" id="IPR003356">
    <property type="entry name" value="DNA_methylase_A-5"/>
</dbReference>
<dbReference type="RefSeq" id="WP_208133391.1">
    <property type="nucleotide sequence ID" value="NZ_BAABGQ010000002.1"/>
</dbReference>
<dbReference type="EMBL" id="BAABGQ010000002">
    <property type="protein sequence ID" value="GAA4493278.1"/>
    <property type="molecule type" value="Genomic_DNA"/>
</dbReference>
<sequence length="713" mass="78958">MDTILFDRVPRALVFEENLWASADRLRAKSKLKASEYAAPLLGLYFLRYATNRFEKLKAEADAQNVAKRSGRNVEEPAQTYARVIGFTVPDTAHYDKTLLQLSKTDDAPEVVIKAMEAFEEANNKALDENSKIELPKADYRKIPDDVLRDILANVAELRVAEGDVFGKIYEYFLGKFALSEGQKGGEFYTPTSVVRLIVEILEPHTGRILDPACGTGGMFVQSAKFVRSHEEAGHLSVYGQEQKKETTMLARLNLFVNGLKSDIRNVYSSLAAGAYTDEYADTEGKFDFVMANPPFNVDDVSAADINGHPLFTIYGPALAAKAKGKTAETYGNANYLWVSLFAMALNEKGRAGFVMANSASDARGAEAEARAKLVEAGMVDVMMTIAPNFFYTVTLPVTLWFLDRAKTDVAHPRHDETLFIDARRTYHQLTRKLRTFTEAQQQNLTAIVWLYRGETDNFRALRLRYLAAMAAWRDTEITDTDGSEAPRHYRGVAAHRAAYAAALVALAERVADWRAGTELLLSAEARAAEASHATWATDLAQLAALTADALPSDKAGLLALSQRTEALVNFADKELRPAKDKTWAGAGLRGVLRQAAEQRDLLLFVLERVAYFEAQVAWLDGHFPAGEYRDVEGLCYRASQADIAAQNHSLNPGRYVGVALDDDGRTPEEFRDFVQEQAGLLAKLHAEADALQSDIVRDVQGLFVDVLREELV</sequence>
<evidence type="ECO:0000256" key="4">
    <source>
        <dbReference type="ARBA" id="ARBA00022679"/>
    </source>
</evidence>
<keyword evidence="6" id="KW-0680">Restriction system</keyword>
<comment type="similarity">
    <text evidence="1">Belongs to the N(4)/N(6)-methyltransferase family.</text>
</comment>
<dbReference type="SUPFAM" id="SSF53335">
    <property type="entry name" value="S-adenosyl-L-methionine-dependent methyltransferases"/>
    <property type="match status" value="1"/>
</dbReference>
<evidence type="ECO:0000256" key="7">
    <source>
        <dbReference type="ARBA" id="ARBA00047942"/>
    </source>
</evidence>
<dbReference type="Pfam" id="PF02384">
    <property type="entry name" value="N6_Mtase"/>
    <property type="match status" value="1"/>
</dbReference>
<dbReference type="InterPro" id="IPR022749">
    <property type="entry name" value="D12N6_MeTrfase_N"/>
</dbReference>
<dbReference type="PRINTS" id="PR00507">
    <property type="entry name" value="N12N6MTFRASE"/>
</dbReference>
<dbReference type="PANTHER" id="PTHR42998">
    <property type="entry name" value="TYPE I RESTRICTION ENZYME HINDVIIP M PROTEIN-RELATED"/>
    <property type="match status" value="1"/>
</dbReference>
<dbReference type="Gene3D" id="1.20.1260.30">
    <property type="match status" value="1"/>
</dbReference>
<dbReference type="Proteomes" id="UP001501243">
    <property type="component" value="Unassembled WGS sequence"/>
</dbReference>
<feature type="domain" description="DNA methylase adenine-specific" evidence="8">
    <location>
        <begin position="163"/>
        <end position="449"/>
    </location>
</feature>
<dbReference type="Pfam" id="PF12161">
    <property type="entry name" value="HsdM_N"/>
    <property type="match status" value="1"/>
</dbReference>
<evidence type="ECO:0000256" key="3">
    <source>
        <dbReference type="ARBA" id="ARBA00022603"/>
    </source>
</evidence>
<evidence type="ECO:0000256" key="1">
    <source>
        <dbReference type="ARBA" id="ARBA00006594"/>
    </source>
</evidence>
<feature type="domain" description="N6 adenine-specific DNA methyltransferase N-terminal" evidence="9">
    <location>
        <begin position="16"/>
        <end position="152"/>
    </location>
</feature>
<gene>
    <name evidence="10" type="ORF">GCM10023172_01660</name>
</gene>
<dbReference type="InterPro" id="IPR052916">
    <property type="entry name" value="Type-I_RE_MTase_Subunit"/>
</dbReference>
<keyword evidence="3" id="KW-0489">Methyltransferase</keyword>
<dbReference type="EC" id="2.1.1.72" evidence="2"/>
<evidence type="ECO:0000256" key="6">
    <source>
        <dbReference type="ARBA" id="ARBA00022747"/>
    </source>
</evidence>
<dbReference type="Gene3D" id="3.40.50.150">
    <property type="entry name" value="Vaccinia Virus protein VP39"/>
    <property type="match status" value="1"/>
</dbReference>
<evidence type="ECO:0000313" key="11">
    <source>
        <dbReference type="Proteomes" id="UP001501243"/>
    </source>
</evidence>
<comment type="catalytic activity">
    <reaction evidence="7">
        <text>a 2'-deoxyadenosine in DNA + S-adenosyl-L-methionine = an N(6)-methyl-2'-deoxyadenosine in DNA + S-adenosyl-L-homocysteine + H(+)</text>
        <dbReference type="Rhea" id="RHEA:15197"/>
        <dbReference type="Rhea" id="RHEA-COMP:12418"/>
        <dbReference type="Rhea" id="RHEA-COMP:12419"/>
        <dbReference type="ChEBI" id="CHEBI:15378"/>
        <dbReference type="ChEBI" id="CHEBI:57856"/>
        <dbReference type="ChEBI" id="CHEBI:59789"/>
        <dbReference type="ChEBI" id="CHEBI:90615"/>
        <dbReference type="ChEBI" id="CHEBI:90616"/>
        <dbReference type="EC" id="2.1.1.72"/>
    </reaction>
</comment>
<accession>A0ABP8PY69</accession>
<organism evidence="10 11">
    <name type="scientific">Hymenobacter ginsengisoli</name>
    <dbReference type="NCBI Taxonomy" id="1051626"/>
    <lineage>
        <taxon>Bacteria</taxon>
        <taxon>Pseudomonadati</taxon>
        <taxon>Bacteroidota</taxon>
        <taxon>Cytophagia</taxon>
        <taxon>Cytophagales</taxon>
        <taxon>Hymenobacteraceae</taxon>
        <taxon>Hymenobacter</taxon>
    </lineage>
</organism>
<evidence type="ECO:0000256" key="5">
    <source>
        <dbReference type="ARBA" id="ARBA00022691"/>
    </source>
</evidence>
<dbReference type="InterPro" id="IPR029063">
    <property type="entry name" value="SAM-dependent_MTases_sf"/>
</dbReference>
<evidence type="ECO:0000256" key="2">
    <source>
        <dbReference type="ARBA" id="ARBA00011900"/>
    </source>
</evidence>
<evidence type="ECO:0000259" key="9">
    <source>
        <dbReference type="Pfam" id="PF12161"/>
    </source>
</evidence>
<keyword evidence="11" id="KW-1185">Reference proteome</keyword>
<proteinExistence type="inferred from homology"/>
<name>A0ABP8PY69_9BACT</name>
<keyword evidence="4" id="KW-0808">Transferase</keyword>
<evidence type="ECO:0000313" key="10">
    <source>
        <dbReference type="EMBL" id="GAA4493278.1"/>
    </source>
</evidence>
<evidence type="ECO:0000259" key="8">
    <source>
        <dbReference type="Pfam" id="PF02384"/>
    </source>
</evidence>
<reference evidence="11" key="1">
    <citation type="journal article" date="2019" name="Int. J. Syst. Evol. Microbiol.">
        <title>The Global Catalogue of Microorganisms (GCM) 10K type strain sequencing project: providing services to taxonomists for standard genome sequencing and annotation.</title>
        <authorList>
            <consortium name="The Broad Institute Genomics Platform"/>
            <consortium name="The Broad Institute Genome Sequencing Center for Infectious Disease"/>
            <person name="Wu L."/>
            <person name="Ma J."/>
        </authorList>
    </citation>
    <scope>NUCLEOTIDE SEQUENCE [LARGE SCALE GENOMIC DNA]</scope>
    <source>
        <strain evidence="11">JCM 17841</strain>
    </source>
</reference>
<dbReference type="InterPro" id="IPR038333">
    <property type="entry name" value="T1MK-like_N_sf"/>
</dbReference>
<protein>
    <recommendedName>
        <fullName evidence="2">site-specific DNA-methyltransferase (adenine-specific)</fullName>
        <ecNumber evidence="2">2.1.1.72</ecNumber>
    </recommendedName>
</protein>
<comment type="caution">
    <text evidence="10">The sequence shown here is derived from an EMBL/GenBank/DDBJ whole genome shotgun (WGS) entry which is preliminary data.</text>
</comment>
<dbReference type="PANTHER" id="PTHR42998:SF1">
    <property type="entry name" value="TYPE I RESTRICTION ENZYME HINDI METHYLASE SUBUNIT"/>
    <property type="match status" value="1"/>
</dbReference>
<keyword evidence="5" id="KW-0949">S-adenosyl-L-methionine</keyword>